<dbReference type="GO" id="GO:0051603">
    <property type="term" value="P:proteolysis involved in protein catabolic process"/>
    <property type="evidence" value="ECO:0007669"/>
    <property type="project" value="InterPro"/>
</dbReference>
<dbReference type="GO" id="GO:0008233">
    <property type="term" value="F:peptidase activity"/>
    <property type="evidence" value="ECO:0007669"/>
    <property type="project" value="UniProtKB-KW"/>
</dbReference>
<keyword evidence="2" id="KW-1185">Reference proteome</keyword>
<keyword evidence="1" id="KW-0647">Proteasome</keyword>
<dbReference type="SUPFAM" id="SSF56235">
    <property type="entry name" value="N-terminal nucleophile aminohydrolases (Ntn hydrolases)"/>
    <property type="match status" value="1"/>
</dbReference>
<keyword evidence="1" id="KW-0378">Hydrolase</keyword>
<gene>
    <name evidence="1" type="ORF">RIF25_07305</name>
</gene>
<dbReference type="InterPro" id="IPR029055">
    <property type="entry name" value="Ntn_hydrolases_N"/>
</dbReference>
<dbReference type="Proteomes" id="UP001268256">
    <property type="component" value="Unassembled WGS sequence"/>
</dbReference>
<name>A0AAE4FTC6_9CYAN</name>
<dbReference type="AlphaFoldDB" id="A0AAE4FTC6"/>
<dbReference type="GO" id="GO:0005839">
    <property type="term" value="C:proteasome core complex"/>
    <property type="evidence" value="ECO:0007669"/>
    <property type="project" value="InterPro"/>
</dbReference>
<dbReference type="CDD" id="cd03765">
    <property type="entry name" value="proteasome_beta_bacterial"/>
    <property type="match status" value="1"/>
</dbReference>
<dbReference type="Pfam" id="PF00227">
    <property type="entry name" value="Proteasome"/>
    <property type="match status" value="1"/>
</dbReference>
<reference evidence="2" key="1">
    <citation type="submission" date="2023-07" db="EMBL/GenBank/DDBJ databases">
        <authorList>
            <person name="Luz R."/>
            <person name="Cordeiro R."/>
            <person name="Fonseca A."/>
            <person name="Goncalves V."/>
        </authorList>
    </citation>
    <scope>NUCLEOTIDE SEQUENCE [LARGE SCALE GENOMIC DNA]</scope>
    <source>
        <strain evidence="2">BACA0444</strain>
    </source>
</reference>
<organism evidence="1 2">
    <name type="scientific">Pseudocalidococcus azoricus BACA0444</name>
    <dbReference type="NCBI Taxonomy" id="2918990"/>
    <lineage>
        <taxon>Bacteria</taxon>
        <taxon>Bacillati</taxon>
        <taxon>Cyanobacteriota</taxon>
        <taxon>Cyanophyceae</taxon>
        <taxon>Acaryochloridales</taxon>
        <taxon>Thermosynechococcaceae</taxon>
        <taxon>Pseudocalidococcus</taxon>
        <taxon>Pseudocalidococcus azoricus</taxon>
    </lineage>
</organism>
<keyword evidence="1" id="KW-0645">Protease</keyword>
<dbReference type="InterPro" id="IPR001353">
    <property type="entry name" value="Proteasome_sua/b"/>
</dbReference>
<evidence type="ECO:0000313" key="1">
    <source>
        <dbReference type="EMBL" id="MDS3860616.1"/>
    </source>
</evidence>
<accession>A0AAE4FTC6</accession>
<dbReference type="RefSeq" id="WP_322877886.1">
    <property type="nucleotide sequence ID" value="NZ_JAVMIP010000005.1"/>
</dbReference>
<dbReference type="EMBL" id="JAVMIP010000005">
    <property type="protein sequence ID" value="MDS3860616.1"/>
    <property type="molecule type" value="Genomic_DNA"/>
</dbReference>
<comment type="caution">
    <text evidence="1">The sequence shown here is derived from an EMBL/GenBank/DDBJ whole genome shotgun (WGS) entry which is preliminary data.</text>
</comment>
<dbReference type="PIRSF" id="PIRSF009120">
    <property type="entry name" value="UCP009120_prtse"/>
    <property type="match status" value="1"/>
</dbReference>
<dbReference type="InterPro" id="IPR016545">
    <property type="entry name" value="UCP009120_prtse"/>
</dbReference>
<dbReference type="Gene3D" id="3.60.20.10">
    <property type="entry name" value="Glutamine Phosphoribosylpyrophosphate, subunit 1, domain 1"/>
    <property type="match status" value="1"/>
</dbReference>
<evidence type="ECO:0000313" key="2">
    <source>
        <dbReference type="Proteomes" id="UP001268256"/>
    </source>
</evidence>
<proteinExistence type="predicted"/>
<protein>
    <submittedName>
        <fullName evidence="1">Proteasome-type protease</fullName>
    </submittedName>
</protein>
<sequence>MTYCLGIVTQYGLVMAADSRTNAGVDYISTYQKLFDFTVPGERVILLATAGNLSMTQEILTILRRDLRAQADVSLHTLPNMYEIARYVGSKVRQVIETHRAWLQQDKIDYQCSFLLGGQIRGEETCLYLIYSQGNFLQATPETPFLQIGETKYGKPILDRTLSYDTSIEAAAKYALLSLDSTMKSNISVGPPLHLIKYAANTFLIKHRVELVLRDPFLIKIRKYWEASLRQAFEGMPAIEWQEGEFADVALLSAIDPEVLPPPS</sequence>